<dbReference type="Proteomes" id="UP000192273">
    <property type="component" value="Chromosome"/>
</dbReference>
<dbReference type="KEGG" id="rmm:ROSMUCSMR3_00213"/>
<dbReference type="RefSeq" id="WP_081506173.1">
    <property type="nucleotide sequence ID" value="NZ_CP020474.1"/>
</dbReference>
<dbReference type="OrthoDB" id="7726503at2"/>
<dbReference type="InterPro" id="IPR036249">
    <property type="entry name" value="Thioredoxin-like_sf"/>
</dbReference>
<keyword evidence="1" id="KW-0732">Signal</keyword>
<feature type="signal peptide" evidence="1">
    <location>
        <begin position="1"/>
        <end position="20"/>
    </location>
</feature>
<protein>
    <submittedName>
        <fullName evidence="2">Uncharacterized protein</fullName>
    </submittedName>
</protein>
<organism evidence="2 3">
    <name type="scientific">Roseovarius mucosus</name>
    <dbReference type="NCBI Taxonomy" id="215743"/>
    <lineage>
        <taxon>Bacteria</taxon>
        <taxon>Pseudomonadati</taxon>
        <taxon>Pseudomonadota</taxon>
        <taxon>Alphaproteobacteria</taxon>
        <taxon>Rhodobacterales</taxon>
        <taxon>Roseobacteraceae</taxon>
        <taxon>Roseovarius</taxon>
    </lineage>
</organism>
<dbReference type="EMBL" id="CP020474">
    <property type="protein sequence ID" value="ARE81723.1"/>
    <property type="molecule type" value="Genomic_DNA"/>
</dbReference>
<dbReference type="SUPFAM" id="SSF52833">
    <property type="entry name" value="Thioredoxin-like"/>
    <property type="match status" value="1"/>
</dbReference>
<proteinExistence type="predicted"/>
<evidence type="ECO:0000313" key="3">
    <source>
        <dbReference type="Proteomes" id="UP000192273"/>
    </source>
</evidence>
<gene>
    <name evidence="2" type="ORF">ROSMUCSMR3_00213</name>
</gene>
<evidence type="ECO:0000256" key="1">
    <source>
        <dbReference type="SAM" id="SignalP"/>
    </source>
</evidence>
<evidence type="ECO:0000313" key="2">
    <source>
        <dbReference type="EMBL" id="ARE81723.1"/>
    </source>
</evidence>
<feature type="chain" id="PRO_5010745828" evidence="1">
    <location>
        <begin position="21"/>
        <end position="170"/>
    </location>
</feature>
<accession>A0A1V0RIX2</accession>
<keyword evidence="3" id="KW-1185">Reference proteome</keyword>
<dbReference type="AlphaFoldDB" id="A0A1V0RIX2"/>
<reference evidence="2 3" key="1">
    <citation type="submission" date="2017-03" db="EMBL/GenBank/DDBJ databases">
        <title>Genome Sequence of Roseovarius mucosus strain SMR3 Isolated from a culture of the Diatom Skeletonema marinoi.</title>
        <authorList>
            <person name="Topel M."/>
            <person name="Pinder M."/>
            <person name="Johansson O.N."/>
            <person name="Kourtchenko O."/>
            <person name="Godhe A."/>
            <person name="Clarke A.K."/>
        </authorList>
    </citation>
    <scope>NUCLEOTIDE SEQUENCE [LARGE SCALE GENOMIC DNA]</scope>
    <source>
        <strain evidence="2 3">SMR3</strain>
    </source>
</reference>
<sequence>MLRRSLWAALVLGAAGPAWAQDLPDQSRPLLGAAIRDVLIETPSLLAPLREPIPLTAADLYGDESARDLNLLKRAAPRLFAPDLPGFGPKGATAALAFFTQADCADCASAEAELRALSDRLGLRINTFDMANDTALAAELGLDMAPSYVLPDMLLRGAMPAIVLEKYLTP</sequence>
<name>A0A1V0RIX2_9RHOB</name>